<evidence type="ECO:0000313" key="3">
    <source>
        <dbReference type="Proteomes" id="UP000036987"/>
    </source>
</evidence>
<keyword evidence="3" id="KW-1185">Reference proteome</keyword>
<keyword evidence="1" id="KW-1133">Transmembrane helix</keyword>
<organism evidence="2 3">
    <name type="scientific">Zostera marina</name>
    <name type="common">Eelgrass</name>
    <dbReference type="NCBI Taxonomy" id="29655"/>
    <lineage>
        <taxon>Eukaryota</taxon>
        <taxon>Viridiplantae</taxon>
        <taxon>Streptophyta</taxon>
        <taxon>Embryophyta</taxon>
        <taxon>Tracheophyta</taxon>
        <taxon>Spermatophyta</taxon>
        <taxon>Magnoliopsida</taxon>
        <taxon>Liliopsida</taxon>
        <taxon>Zosteraceae</taxon>
        <taxon>Zostera</taxon>
    </lineage>
</organism>
<dbReference type="AlphaFoldDB" id="A0A0K9PLD2"/>
<gene>
    <name evidence="2" type="ORF">ZOSMA_223G00420</name>
</gene>
<dbReference type="Proteomes" id="UP000036987">
    <property type="component" value="Unassembled WGS sequence"/>
</dbReference>
<proteinExistence type="predicted"/>
<sequence>MGMELVYLMGSIAYYSMTSTICSFYLAFRIIISSSTSCFRAGSDGEVEENAAIRLYEGYVRHVRRRPVYHEFDYPVRYAVINLDRVEQSEQTRVDHLSATEARRITSTRGAVFLLTIPTSVGYDQNPLSVYYCFDQPEDGSGSKLTKCIAEVTNTPWGERVTFVFNPGSDSVAKPLHVSPFMDMLGNWHLHANAPNEKLFLSISVQHPTLGNYFTATLNAKRVSSSSSSSIKTELFFWLMPQKVAVWIYWQAMKLWWKKVSFVQHPKFSCPTYRQDALDRNRVPNGDINDHGNAEEPRCVWREAGWPWV</sequence>
<protein>
    <submittedName>
        <fullName evidence="2">Plasmid partition ParA protein</fullName>
    </submittedName>
</protein>
<dbReference type="EMBL" id="LFYR01000794">
    <property type="protein sequence ID" value="KMZ69045.1"/>
    <property type="molecule type" value="Genomic_DNA"/>
</dbReference>
<keyword evidence="1" id="KW-0472">Membrane</keyword>
<dbReference type="OMA" id="PFNPMDM"/>
<dbReference type="PANTHER" id="PTHR33973">
    <property type="entry name" value="OS07G0153300 PROTEIN"/>
    <property type="match status" value="1"/>
</dbReference>
<comment type="caution">
    <text evidence="2">The sequence shown here is derived from an EMBL/GenBank/DDBJ whole genome shotgun (WGS) entry which is preliminary data.</text>
</comment>
<dbReference type="InterPro" id="IPR010775">
    <property type="entry name" value="DUF1365"/>
</dbReference>
<dbReference type="Pfam" id="PF07103">
    <property type="entry name" value="DUF1365"/>
    <property type="match status" value="1"/>
</dbReference>
<reference evidence="3" key="1">
    <citation type="journal article" date="2016" name="Nature">
        <title>The genome of the seagrass Zostera marina reveals angiosperm adaptation to the sea.</title>
        <authorList>
            <person name="Olsen J.L."/>
            <person name="Rouze P."/>
            <person name="Verhelst B."/>
            <person name="Lin Y.-C."/>
            <person name="Bayer T."/>
            <person name="Collen J."/>
            <person name="Dattolo E."/>
            <person name="De Paoli E."/>
            <person name="Dittami S."/>
            <person name="Maumus F."/>
            <person name="Michel G."/>
            <person name="Kersting A."/>
            <person name="Lauritano C."/>
            <person name="Lohaus R."/>
            <person name="Toepel M."/>
            <person name="Tonon T."/>
            <person name="Vanneste K."/>
            <person name="Amirebrahimi M."/>
            <person name="Brakel J."/>
            <person name="Bostroem C."/>
            <person name="Chovatia M."/>
            <person name="Grimwood J."/>
            <person name="Jenkins J.W."/>
            <person name="Jueterbock A."/>
            <person name="Mraz A."/>
            <person name="Stam W.T."/>
            <person name="Tice H."/>
            <person name="Bornberg-Bauer E."/>
            <person name="Green P.J."/>
            <person name="Pearson G.A."/>
            <person name="Procaccini G."/>
            <person name="Duarte C.M."/>
            <person name="Schmutz J."/>
            <person name="Reusch T.B.H."/>
            <person name="Van de Peer Y."/>
        </authorList>
    </citation>
    <scope>NUCLEOTIDE SEQUENCE [LARGE SCALE GENOMIC DNA]</scope>
    <source>
        <strain evidence="3">cv. Finnish</strain>
    </source>
</reference>
<name>A0A0K9PLD2_ZOSMR</name>
<accession>A0A0K9PLD2</accession>
<dbReference type="PANTHER" id="PTHR33973:SF4">
    <property type="entry name" value="OS07G0153300 PROTEIN"/>
    <property type="match status" value="1"/>
</dbReference>
<evidence type="ECO:0000256" key="1">
    <source>
        <dbReference type="SAM" id="Phobius"/>
    </source>
</evidence>
<keyword evidence="1" id="KW-0812">Transmembrane</keyword>
<dbReference type="OrthoDB" id="3340520at2759"/>
<evidence type="ECO:0000313" key="2">
    <source>
        <dbReference type="EMBL" id="KMZ69045.1"/>
    </source>
</evidence>
<dbReference type="STRING" id="29655.A0A0K9PLD2"/>
<feature type="transmembrane region" description="Helical" evidence="1">
    <location>
        <begin position="12"/>
        <end position="32"/>
    </location>
</feature>